<dbReference type="Pfam" id="PF00171">
    <property type="entry name" value="Aldedh"/>
    <property type="match status" value="1"/>
</dbReference>
<dbReference type="Pfam" id="PF01619">
    <property type="entry name" value="Pro_dh"/>
    <property type="match status" value="1"/>
</dbReference>
<evidence type="ECO:0000259" key="6">
    <source>
        <dbReference type="Pfam" id="PF00171"/>
    </source>
</evidence>
<sequence length="1227" mass="130863">MQNSANASAAPFSDFAPPIRPQSALRQAITAAYRRPETECLPPLVAAARVSERERYDIRSTARTLIEALRAKHKGTGVEGLVQEYSLSSQEGVALMCLAEALLRIPDTDTRDALIRDKIAEGDWTSHIGGGKSLFVNAATWGLVVTGKLTSTVNDRGLSAALTRLIARAGEPVIRRGVDMAMRMMGEQFVTGETIEEALKRSKPLEARGFRYSYDMLGEAATTSADAERYYRDYENAIHAIGKASGGRGIYEGPGISIKLSALHPRYVRAQTARVMGELLPKVIKLAALAKSYDIGLNIDAEEADRLELSLDLLESLCFDEALNGWNGLGFVVQAYGKRCPFVLDFIIDLARRSGRRVMVRLVKGAYWDAEIKRAQLDGLEGFPVYTRKIYTDVAYVACARKLLAAPDAIFPQFATHNAQSLATIYQLAGPDFAVGKYEFQCLHGMGEPLYDEVVGKDKLDRPCRIYAPVGTHETLLAYLVRRLLENGANSSFVNRISDPKVSVESLIADPVEIVASMPVVGAQHDQIALPDGLFGASRKNSAGLDLSNEETLVELSAELAGTAAKQWHAAPLLADGSAAGETQNVLNPADHRDIVGRVTDAKAEDAARIVAMAADSVASWSAVSPADRAACLDRAADIMQARIEPLMGVIMREAGKSAANAIGEVREAIDFLRYYAEQARRTLGPSHLPLGPIVCISPWNFPLAIFTGQVAAALVAGNPVIAKPAEETPIVAYESVKILHEAGVPLGALQFTPGAGALGAALVGADKTAGVMFTGSTEVARLIQAQLAERLSANGKPIPLIAETGGQNGMIVDSSALAEQVVADVIASSFDSAGQRCSALRVLCLQDDVADRTLAMLKGALQELTLGRTDSLNVDIGPVITGEARDNIVSHIERMRGLGNKVEQLPLPASAEHGTFVAPTIIEIKKLGDLQREVFGPVLHVIRFRRADLDRLIDDINASGYGLTFGLHTRLDETIAHVTSRIKAGNLYVNRNIIGAVVGVQPFGGRGLSGTGPKAGGPLYIGRLVQKAPVPPQQDSVHTDQALRDFISWLDRKGKAAEGETARSFANRSALGLVRELAGPVGERNLYALHARGNVLLVPKTEAGLLRQIAAGLATGNMLAIDSVDALKPVLADLPASVAARLVWTADWSKDGPFAGALVEGDAEAVRAVNRKIAALPGPLVLVQAATTEELQSDPDAYCLNWLLEEVSTSINTAAAGGNASLMAIG</sequence>
<comment type="similarity">
    <text evidence="5">In the N-terminal section; belongs to the proline dehydrogenase family.</text>
</comment>
<keyword evidence="5" id="KW-0285">Flavoprotein</keyword>
<evidence type="ECO:0000256" key="3">
    <source>
        <dbReference type="ARBA" id="ARBA00023027"/>
    </source>
</evidence>
<dbReference type="Gene3D" id="1.20.5.460">
    <property type="entry name" value="Single helix bin"/>
    <property type="match status" value="1"/>
</dbReference>
<evidence type="ECO:0000256" key="4">
    <source>
        <dbReference type="ARBA" id="ARBA00048142"/>
    </source>
</evidence>
<evidence type="ECO:0000256" key="2">
    <source>
        <dbReference type="ARBA" id="ARBA00023002"/>
    </source>
</evidence>
<comment type="pathway">
    <text evidence="1 5">Amino-acid degradation; L-proline degradation into L-glutamate; L-glutamate from L-proline: step 2/2.</text>
</comment>
<comment type="pathway">
    <text evidence="5">Amino-acid degradation; L-proline degradation into L-glutamate; L-glutamate from L-proline: step 1/2.</text>
</comment>
<dbReference type="InterPro" id="IPR016161">
    <property type="entry name" value="Ald_DH/histidinol_DH"/>
</dbReference>
<dbReference type="PANTHER" id="PTHR42862:SF1">
    <property type="entry name" value="DELTA-1-PYRROLINE-5-CARBOXYLATE DEHYDROGENASE 2, ISOFORM A-RELATED"/>
    <property type="match status" value="1"/>
</dbReference>
<dbReference type="InterPro" id="IPR016163">
    <property type="entry name" value="Ald_DH_C"/>
</dbReference>
<dbReference type="InterPro" id="IPR029041">
    <property type="entry name" value="FAD-linked_oxidoreductase-like"/>
</dbReference>
<dbReference type="PIRSF" id="PIRSF000197">
    <property type="entry name" value="Bifunct_PutA"/>
    <property type="match status" value="1"/>
</dbReference>
<keyword evidence="5" id="KW-0274">FAD</keyword>
<dbReference type="EMBL" id="WHSC02000009">
    <property type="protein sequence ID" value="MDO6123597.1"/>
    <property type="molecule type" value="Genomic_DNA"/>
</dbReference>
<dbReference type="EC" id="1.2.1.88" evidence="5"/>
<dbReference type="SUPFAM" id="SSF51730">
    <property type="entry name" value="FAD-linked oxidoreductase"/>
    <property type="match status" value="1"/>
</dbReference>
<keyword evidence="5" id="KW-0804">Transcription</keyword>
<comment type="function">
    <text evidence="5">Oxidizes proline to glutamate for use as a carbon and nitrogen source.</text>
</comment>
<feature type="domain" description="Proline dehydrogenase PutA" evidence="8">
    <location>
        <begin position="78"/>
        <end position="189"/>
    </location>
</feature>
<comment type="cofactor">
    <cofactor evidence="5">
        <name>FAD</name>
        <dbReference type="ChEBI" id="CHEBI:57692"/>
    </cofactor>
</comment>
<dbReference type="EC" id="1.5.5.2" evidence="5"/>
<dbReference type="Gene3D" id="3.40.309.10">
    <property type="entry name" value="Aldehyde Dehydrogenase, Chain A, domain 2"/>
    <property type="match status" value="1"/>
</dbReference>
<evidence type="ECO:0000256" key="5">
    <source>
        <dbReference type="PIRNR" id="PIRNR000197"/>
    </source>
</evidence>
<name>A0ABT8XIM6_9HYPH</name>
<dbReference type="InterPro" id="IPR025703">
    <property type="entry name" value="Bifunct_PutA"/>
</dbReference>
<dbReference type="InterPro" id="IPR050485">
    <property type="entry name" value="Proline_metab_enzyme"/>
</dbReference>
<dbReference type="RefSeq" id="WP_244759531.1">
    <property type="nucleotide sequence ID" value="NZ_JALJCJ010000001.1"/>
</dbReference>
<keyword evidence="3 5" id="KW-0520">NAD</keyword>
<feature type="domain" description="Proline utilization A proline dehydrogenase N-terminal" evidence="9">
    <location>
        <begin position="23"/>
        <end position="70"/>
    </location>
</feature>
<dbReference type="InterPro" id="IPR015590">
    <property type="entry name" value="Aldehyde_DH_dom"/>
</dbReference>
<comment type="caution">
    <text evidence="10">The sequence shown here is derived from an EMBL/GenBank/DDBJ whole genome shotgun (WGS) entry which is preliminary data.</text>
</comment>
<evidence type="ECO:0000313" key="10">
    <source>
        <dbReference type="EMBL" id="MDO6123597.1"/>
    </source>
</evidence>
<keyword evidence="2 5" id="KW-0560">Oxidoreductase</keyword>
<dbReference type="InterPro" id="IPR041349">
    <property type="entry name" value="PRODH"/>
</dbReference>
<feature type="domain" description="Proline dehydrogenase" evidence="7">
    <location>
        <begin position="198"/>
        <end position="496"/>
    </location>
</feature>
<dbReference type="SUPFAM" id="SSF53720">
    <property type="entry name" value="ALDH-like"/>
    <property type="match status" value="1"/>
</dbReference>
<dbReference type="PROSITE" id="PS00070">
    <property type="entry name" value="ALDEHYDE_DEHYDR_CYS"/>
    <property type="match status" value="1"/>
</dbReference>
<feature type="domain" description="Aldehyde dehydrogenase" evidence="6">
    <location>
        <begin position="581"/>
        <end position="1019"/>
    </location>
</feature>
<comment type="catalytic activity">
    <reaction evidence="4 5">
        <text>L-glutamate 5-semialdehyde + NAD(+) + H2O = L-glutamate + NADH + 2 H(+)</text>
        <dbReference type="Rhea" id="RHEA:30235"/>
        <dbReference type="ChEBI" id="CHEBI:15377"/>
        <dbReference type="ChEBI" id="CHEBI:15378"/>
        <dbReference type="ChEBI" id="CHEBI:29985"/>
        <dbReference type="ChEBI" id="CHEBI:57540"/>
        <dbReference type="ChEBI" id="CHEBI:57945"/>
        <dbReference type="ChEBI" id="CHEBI:58066"/>
        <dbReference type="EC" id="1.2.1.88"/>
    </reaction>
</comment>
<dbReference type="NCBIfam" id="NF008772">
    <property type="entry name" value="PRK11809.1"/>
    <property type="match status" value="1"/>
</dbReference>
<protein>
    <recommendedName>
        <fullName evidence="5">Bifunctional protein PutA</fullName>
    </recommendedName>
    <domain>
        <recommendedName>
            <fullName evidence="5">Proline dehydrogenase</fullName>
            <ecNumber evidence="5">1.5.5.2</ecNumber>
        </recommendedName>
        <alternativeName>
            <fullName evidence="5">Proline oxidase</fullName>
        </alternativeName>
    </domain>
    <domain>
        <recommendedName>
            <fullName evidence="5">Delta-1-pyrroline-5-carboxylate dehydrogenase</fullName>
            <shortName evidence="5">P5C dehydrogenase</shortName>
            <ecNumber evidence="5">1.2.1.88</ecNumber>
        </recommendedName>
        <alternativeName>
            <fullName evidence="5">L-glutamate gamma-semialdehyde dehydrogenase</fullName>
        </alternativeName>
    </domain>
</protein>
<dbReference type="InterPro" id="IPR016162">
    <property type="entry name" value="Ald_DH_N"/>
</dbReference>
<evidence type="ECO:0000259" key="7">
    <source>
        <dbReference type="Pfam" id="PF01619"/>
    </source>
</evidence>
<comment type="catalytic activity">
    <reaction evidence="5">
        <text>L-proline + a quinone = (S)-1-pyrroline-5-carboxylate + a quinol + H(+)</text>
        <dbReference type="Rhea" id="RHEA:23784"/>
        <dbReference type="ChEBI" id="CHEBI:15378"/>
        <dbReference type="ChEBI" id="CHEBI:17388"/>
        <dbReference type="ChEBI" id="CHEBI:24646"/>
        <dbReference type="ChEBI" id="CHEBI:60039"/>
        <dbReference type="ChEBI" id="CHEBI:132124"/>
        <dbReference type="EC" id="1.5.5.2"/>
    </reaction>
</comment>
<keyword evidence="5" id="KW-0238">DNA-binding</keyword>
<gene>
    <name evidence="10" type="primary">putA</name>
    <name evidence="10" type="ORF">GB928_020580</name>
</gene>
<dbReference type="InterPro" id="IPR002872">
    <property type="entry name" value="Proline_DH_dom"/>
</dbReference>
<organism evidence="10 11">
    <name type="scientific">Shinella curvata</name>
    <dbReference type="NCBI Taxonomy" id="1817964"/>
    <lineage>
        <taxon>Bacteria</taxon>
        <taxon>Pseudomonadati</taxon>
        <taxon>Pseudomonadota</taxon>
        <taxon>Alphaproteobacteria</taxon>
        <taxon>Hyphomicrobiales</taxon>
        <taxon>Rhizobiaceae</taxon>
        <taxon>Shinella</taxon>
    </lineage>
</organism>
<dbReference type="NCBIfam" id="NF008869">
    <property type="entry name" value="PRK11904.1"/>
    <property type="match status" value="1"/>
</dbReference>
<dbReference type="CDD" id="cd07125">
    <property type="entry name" value="ALDH_PutA-P5CDH"/>
    <property type="match status" value="1"/>
</dbReference>
<dbReference type="Pfam" id="PF18327">
    <property type="entry name" value="PRODH"/>
    <property type="match status" value="1"/>
</dbReference>
<dbReference type="InterPro" id="IPR024090">
    <property type="entry name" value="PRODH_PutA_dom_I"/>
</dbReference>
<keyword evidence="5" id="KW-0805">Transcription regulation</keyword>
<evidence type="ECO:0000259" key="8">
    <source>
        <dbReference type="Pfam" id="PF14850"/>
    </source>
</evidence>
<proteinExistence type="inferred from homology"/>
<dbReference type="PANTHER" id="PTHR42862">
    <property type="entry name" value="DELTA-1-PYRROLINE-5-CARBOXYLATE DEHYDROGENASE 1, ISOFORM A-RELATED"/>
    <property type="match status" value="1"/>
</dbReference>
<dbReference type="Proteomes" id="UP001177080">
    <property type="component" value="Unassembled WGS sequence"/>
</dbReference>
<dbReference type="Pfam" id="PF14850">
    <property type="entry name" value="Pro_dh-DNA_bdg"/>
    <property type="match status" value="1"/>
</dbReference>
<dbReference type="SUPFAM" id="SSF81935">
    <property type="entry name" value="N-terminal domain of bifunctional PutA protein"/>
    <property type="match status" value="1"/>
</dbReference>
<keyword evidence="11" id="KW-1185">Reference proteome</keyword>
<dbReference type="InterPro" id="IPR024089">
    <property type="entry name" value="PRODH_PutA_dom_I/II"/>
</dbReference>
<evidence type="ECO:0000256" key="1">
    <source>
        <dbReference type="ARBA" id="ARBA00004786"/>
    </source>
</evidence>
<comment type="similarity">
    <text evidence="5">In the C-terminal section; belongs to the aldehyde dehydrogenase family.</text>
</comment>
<evidence type="ECO:0000313" key="11">
    <source>
        <dbReference type="Proteomes" id="UP001177080"/>
    </source>
</evidence>
<reference evidence="10" key="1">
    <citation type="submission" date="2022-04" db="EMBL/GenBank/DDBJ databases">
        <title>Shinella lacus sp. nov., a novel member of the genus Shinella from water.</title>
        <authorList>
            <person name="Deng Y."/>
        </authorList>
    </citation>
    <scope>NUCLEOTIDE SEQUENCE</scope>
    <source>
        <strain evidence="10">JCM 31239</strain>
    </source>
</reference>
<keyword evidence="5" id="KW-0678">Repressor</keyword>
<dbReference type="InterPro" id="IPR024082">
    <property type="entry name" value="PRODH_PutA_dom_II"/>
</dbReference>
<evidence type="ECO:0000259" key="9">
    <source>
        <dbReference type="Pfam" id="PF18327"/>
    </source>
</evidence>
<dbReference type="InterPro" id="IPR005933">
    <property type="entry name" value="PutA_C"/>
</dbReference>
<accession>A0ABT8XIM6</accession>
<keyword evidence="5" id="KW-0642">Proline metabolism</keyword>
<dbReference type="Gene3D" id="3.20.20.220">
    <property type="match status" value="1"/>
</dbReference>
<dbReference type="NCBIfam" id="TIGR01238">
    <property type="entry name" value="D1pyr5carbox3"/>
    <property type="match status" value="1"/>
</dbReference>
<dbReference type="InterPro" id="IPR016160">
    <property type="entry name" value="Ald_DH_CS_CYS"/>
</dbReference>
<dbReference type="Gene3D" id="3.40.605.10">
    <property type="entry name" value="Aldehyde Dehydrogenase, Chain A, domain 1"/>
    <property type="match status" value="1"/>
</dbReference>
<dbReference type="Gene3D" id="1.20.5.550">
    <property type="entry name" value="Single Helix bin"/>
    <property type="match status" value="1"/>
</dbReference>